<accession>A0A4R1KYV1</accession>
<dbReference type="Pfam" id="PF00884">
    <property type="entry name" value="Sulfatase"/>
    <property type="match status" value="1"/>
</dbReference>
<dbReference type="RefSeq" id="WP_132301002.1">
    <property type="nucleotide sequence ID" value="NZ_CP170642.1"/>
</dbReference>
<evidence type="ECO:0000256" key="1">
    <source>
        <dbReference type="ARBA" id="ARBA00008779"/>
    </source>
</evidence>
<dbReference type="InterPro" id="IPR017850">
    <property type="entry name" value="Alkaline_phosphatase_core_sf"/>
</dbReference>
<dbReference type="AlphaFoldDB" id="A0A4R1KYV1"/>
<comment type="similarity">
    <text evidence="1">Belongs to the sulfatase family.</text>
</comment>
<gene>
    <name evidence="4" type="ORF">EV692_0932</name>
</gene>
<dbReference type="PANTHER" id="PTHR43751">
    <property type="entry name" value="SULFATASE"/>
    <property type="match status" value="1"/>
</dbReference>
<organism evidence="4 5">
    <name type="scientific">Lonepinella koalarum</name>
    <dbReference type="NCBI Taxonomy" id="53417"/>
    <lineage>
        <taxon>Bacteria</taxon>
        <taxon>Pseudomonadati</taxon>
        <taxon>Pseudomonadota</taxon>
        <taxon>Gammaproteobacteria</taxon>
        <taxon>Pasteurellales</taxon>
        <taxon>Pasteurellaceae</taxon>
        <taxon>Lonepinella</taxon>
    </lineage>
</organism>
<dbReference type="PANTHER" id="PTHR43751:SF1">
    <property type="entry name" value="SULFATASE ATSG-RELATED"/>
    <property type="match status" value="1"/>
</dbReference>
<dbReference type="InterPro" id="IPR000917">
    <property type="entry name" value="Sulfatase_N"/>
</dbReference>
<protein>
    <submittedName>
        <fullName evidence="4">Putative sulfatase</fullName>
    </submittedName>
</protein>
<evidence type="ECO:0000313" key="4">
    <source>
        <dbReference type="EMBL" id="TCK70644.1"/>
    </source>
</evidence>
<dbReference type="InterPro" id="IPR024607">
    <property type="entry name" value="Sulfatase_CS"/>
</dbReference>
<dbReference type="EMBL" id="SMGJ01000002">
    <property type="protein sequence ID" value="TCK70644.1"/>
    <property type="molecule type" value="Genomic_DNA"/>
</dbReference>
<dbReference type="Proteomes" id="UP000295496">
    <property type="component" value="Unassembled WGS sequence"/>
</dbReference>
<name>A0A4R1KYV1_9PAST</name>
<dbReference type="SUPFAM" id="SSF53649">
    <property type="entry name" value="Alkaline phosphatase-like"/>
    <property type="match status" value="1"/>
</dbReference>
<keyword evidence="5" id="KW-1185">Reference proteome</keyword>
<dbReference type="CDD" id="cd16152">
    <property type="entry name" value="sulfatase_like"/>
    <property type="match status" value="1"/>
</dbReference>
<reference evidence="4 5" key="1">
    <citation type="submission" date="2019-03" db="EMBL/GenBank/DDBJ databases">
        <title>Genomic Encyclopedia of Type Strains, Phase IV (KMG-IV): sequencing the most valuable type-strain genomes for metagenomic binning, comparative biology and taxonomic classification.</title>
        <authorList>
            <person name="Goeker M."/>
        </authorList>
    </citation>
    <scope>NUCLEOTIDE SEQUENCE [LARGE SCALE GENOMIC DNA]</scope>
    <source>
        <strain evidence="4 5">DSM 10053</strain>
    </source>
</reference>
<feature type="domain" description="Sulfatase N-terminal" evidence="3">
    <location>
        <begin position="4"/>
        <end position="336"/>
    </location>
</feature>
<evidence type="ECO:0000313" key="5">
    <source>
        <dbReference type="Proteomes" id="UP000295496"/>
    </source>
</evidence>
<dbReference type="InterPro" id="IPR052701">
    <property type="entry name" value="GAG_Ulvan_Degrading_Sulfatases"/>
</dbReference>
<dbReference type="Gene3D" id="3.40.720.10">
    <property type="entry name" value="Alkaline Phosphatase, subunit A"/>
    <property type="match status" value="1"/>
</dbReference>
<evidence type="ECO:0000256" key="2">
    <source>
        <dbReference type="ARBA" id="ARBA00022801"/>
    </source>
</evidence>
<keyword evidence="2" id="KW-0378">Hydrolase</keyword>
<proteinExistence type="inferred from homology"/>
<dbReference type="GO" id="GO:0016787">
    <property type="term" value="F:hydrolase activity"/>
    <property type="evidence" value="ECO:0007669"/>
    <property type="project" value="UniProtKB-KW"/>
</dbReference>
<dbReference type="PROSITE" id="PS00149">
    <property type="entry name" value="SULFATASE_2"/>
    <property type="match status" value="1"/>
</dbReference>
<sequence>MSRPNILFYFTDQQRWDTVGVYGQPLDITPTLDKLAEDGVVFEQAYSSQPVCGPCRSIFQSGLYPTQTGCFRNNVALPLNIKTLADYFTEDGYDTAYVGKWHLASDGELEKEPEIDYTVTAIPPERRGGYKGFWRAADVLEFTSHGYDGFVFDENMNKCEFKGYRVDCITDYALEYLDQYNGEKPFFMTISHIEPHHQNDRHCYEGPDGSKVRFKHFQLPHDLDVLKGNAAEMYPDYLGCCRRLDDNLARVIEKLKEKGLYDNTIIIFASDHGSHFMTRNRDENLNGYDDYKRSCHSSAMHVPLVITGGAYKGGKRIKDLVSTASLPKTFLAMAGIDVGDKMIGENLQNVVEHKDPNRLNEVFAQISESRVGRCIRTEKYLYSVFAPNKNGGEYAASDVYQEDFLYDLEKDPYELTNLVKDPNYETARIELREKLCQHLAIAKESRPTILPAV</sequence>
<comment type="caution">
    <text evidence="4">The sequence shown here is derived from an EMBL/GenBank/DDBJ whole genome shotgun (WGS) entry which is preliminary data.</text>
</comment>
<evidence type="ECO:0000259" key="3">
    <source>
        <dbReference type="Pfam" id="PF00884"/>
    </source>
</evidence>